<reference evidence="6" key="1">
    <citation type="journal article" date="2019" name="Int. J. Syst. Evol. Microbiol.">
        <title>The Global Catalogue of Microorganisms (GCM) 10K type strain sequencing project: providing services to taxonomists for standard genome sequencing and annotation.</title>
        <authorList>
            <consortium name="The Broad Institute Genomics Platform"/>
            <consortium name="The Broad Institute Genome Sequencing Center for Infectious Disease"/>
            <person name="Wu L."/>
            <person name="Ma J."/>
        </authorList>
    </citation>
    <scope>NUCLEOTIDE SEQUENCE [LARGE SCALE GENOMIC DNA]</scope>
    <source>
        <strain evidence="6">JCM 18472</strain>
    </source>
</reference>
<dbReference type="EMBL" id="BAABKI010000013">
    <property type="protein sequence ID" value="GAA5173411.1"/>
    <property type="molecule type" value="Genomic_DNA"/>
</dbReference>
<dbReference type="Gene3D" id="3.30.700.10">
    <property type="entry name" value="Glycoprotein, Type 4 Pilin"/>
    <property type="match status" value="1"/>
</dbReference>
<gene>
    <name evidence="5" type="ORF">GCM10023342_11890</name>
</gene>
<keyword evidence="6" id="KW-1185">Reference proteome</keyword>
<keyword evidence="4" id="KW-0472">Membrane</keyword>
<dbReference type="Pfam" id="PF00114">
    <property type="entry name" value="Pilin"/>
    <property type="match status" value="1"/>
</dbReference>
<dbReference type="PROSITE" id="PS00409">
    <property type="entry name" value="PROKAR_NTER_METHYL"/>
    <property type="match status" value="1"/>
</dbReference>
<organism evidence="5 6">
    <name type="scientific">Modicisalibacter zincidurans</name>
    <dbReference type="NCBI Taxonomy" id="1178777"/>
    <lineage>
        <taxon>Bacteria</taxon>
        <taxon>Pseudomonadati</taxon>
        <taxon>Pseudomonadota</taxon>
        <taxon>Gammaproteobacteria</taxon>
        <taxon>Oceanospirillales</taxon>
        <taxon>Halomonadaceae</taxon>
        <taxon>Modicisalibacter</taxon>
    </lineage>
</organism>
<dbReference type="InterPro" id="IPR001082">
    <property type="entry name" value="Pilin"/>
</dbReference>
<keyword evidence="4" id="KW-1133">Transmembrane helix</keyword>
<keyword evidence="3" id="KW-0281">Fimbrium</keyword>
<keyword evidence="4" id="KW-0812">Transmembrane</keyword>
<proteinExistence type="inferred from homology"/>
<dbReference type="Pfam" id="PF07963">
    <property type="entry name" value="N_methyl"/>
    <property type="match status" value="1"/>
</dbReference>
<evidence type="ECO:0000256" key="2">
    <source>
        <dbReference type="ARBA" id="ARBA00022481"/>
    </source>
</evidence>
<dbReference type="PANTHER" id="PTHR30093:SF34">
    <property type="entry name" value="PREPILIN PEPTIDASE-DEPENDENT PROTEIN D"/>
    <property type="match status" value="1"/>
</dbReference>
<comment type="caution">
    <text evidence="5">The sequence shown here is derived from an EMBL/GenBank/DDBJ whole genome shotgun (WGS) entry which is preliminary data.</text>
</comment>
<dbReference type="InterPro" id="IPR045584">
    <property type="entry name" value="Pilin-like"/>
</dbReference>
<keyword evidence="2" id="KW-0488">Methylation</keyword>
<sequence>MNQEKFQAARRQGGFTLIELMIVVAIVGILAAIAIPKYQDYTTRARVTEALNFAAAAKTAISEYYISQGVMPATADEAGIDLKKNDLKTEVVKSVSYAKGESDEGIITVTVNETGGIANNSTLQFTGTGNEGSVTWSCEPGAAKPIDNKYLPANCRVASS</sequence>
<accession>A0ABP9R9S8</accession>
<evidence type="ECO:0000256" key="4">
    <source>
        <dbReference type="SAM" id="Phobius"/>
    </source>
</evidence>
<evidence type="ECO:0000313" key="5">
    <source>
        <dbReference type="EMBL" id="GAA5173411.1"/>
    </source>
</evidence>
<feature type="transmembrane region" description="Helical" evidence="4">
    <location>
        <begin position="12"/>
        <end position="35"/>
    </location>
</feature>
<dbReference type="NCBIfam" id="TIGR02532">
    <property type="entry name" value="IV_pilin_GFxxxE"/>
    <property type="match status" value="1"/>
</dbReference>
<evidence type="ECO:0000313" key="6">
    <source>
        <dbReference type="Proteomes" id="UP001500074"/>
    </source>
</evidence>
<dbReference type="InterPro" id="IPR012902">
    <property type="entry name" value="N_methyl_site"/>
</dbReference>
<name>A0ABP9R9S8_9GAMM</name>
<dbReference type="Proteomes" id="UP001500074">
    <property type="component" value="Unassembled WGS sequence"/>
</dbReference>
<dbReference type="PANTHER" id="PTHR30093">
    <property type="entry name" value="GENERAL SECRETION PATHWAY PROTEIN G"/>
    <property type="match status" value="1"/>
</dbReference>
<dbReference type="SUPFAM" id="SSF54523">
    <property type="entry name" value="Pili subunits"/>
    <property type="match status" value="1"/>
</dbReference>
<evidence type="ECO:0000256" key="1">
    <source>
        <dbReference type="ARBA" id="ARBA00005233"/>
    </source>
</evidence>
<evidence type="ECO:0000256" key="3">
    <source>
        <dbReference type="RuleBase" id="RU000389"/>
    </source>
</evidence>
<comment type="similarity">
    <text evidence="1 3">Belongs to the N-Me-Phe pilin family.</text>
</comment>
<dbReference type="RefSeq" id="WP_031383037.1">
    <property type="nucleotide sequence ID" value="NZ_BAABKI010000013.1"/>
</dbReference>
<protein>
    <submittedName>
        <fullName evidence="5">Pilin</fullName>
    </submittedName>
</protein>